<keyword evidence="1" id="KW-0732">Signal</keyword>
<organism evidence="2 3">
    <name type="scientific">Nocardia lasii</name>
    <dbReference type="NCBI Taxonomy" id="1616107"/>
    <lineage>
        <taxon>Bacteria</taxon>
        <taxon>Bacillati</taxon>
        <taxon>Actinomycetota</taxon>
        <taxon>Actinomycetes</taxon>
        <taxon>Mycobacteriales</taxon>
        <taxon>Nocardiaceae</taxon>
        <taxon>Nocardia</taxon>
    </lineage>
</organism>
<feature type="chain" id="PRO_5046950562" evidence="1">
    <location>
        <begin position="25"/>
        <end position="65"/>
    </location>
</feature>
<dbReference type="Proteomes" id="UP001596223">
    <property type="component" value="Unassembled WGS sequence"/>
</dbReference>
<reference evidence="3" key="1">
    <citation type="journal article" date="2019" name="Int. J. Syst. Evol. Microbiol.">
        <title>The Global Catalogue of Microorganisms (GCM) 10K type strain sequencing project: providing services to taxonomists for standard genome sequencing and annotation.</title>
        <authorList>
            <consortium name="The Broad Institute Genomics Platform"/>
            <consortium name="The Broad Institute Genome Sequencing Center for Infectious Disease"/>
            <person name="Wu L."/>
            <person name="Ma J."/>
        </authorList>
    </citation>
    <scope>NUCLEOTIDE SEQUENCE [LARGE SCALE GENOMIC DNA]</scope>
    <source>
        <strain evidence="3">CCUG 36956</strain>
    </source>
</reference>
<keyword evidence="3" id="KW-1185">Reference proteome</keyword>
<proteinExistence type="predicted"/>
<dbReference type="EMBL" id="JBHSQN010000001">
    <property type="protein sequence ID" value="MFC6009571.1"/>
    <property type="molecule type" value="Genomic_DNA"/>
</dbReference>
<accession>A0ABW1JL11</accession>
<sequence length="65" mass="6385">MKRVLVGAAITAALLTSTTGLATAQPAAPQPIADSGSALWYGLMEALVWLGNGSSAPCTAPAGLC</sequence>
<dbReference type="RefSeq" id="WP_378598095.1">
    <property type="nucleotide sequence ID" value="NZ_JBHSQN010000001.1"/>
</dbReference>
<evidence type="ECO:0000313" key="3">
    <source>
        <dbReference type="Proteomes" id="UP001596223"/>
    </source>
</evidence>
<feature type="signal peptide" evidence="1">
    <location>
        <begin position="1"/>
        <end position="24"/>
    </location>
</feature>
<comment type="caution">
    <text evidence="2">The sequence shown here is derived from an EMBL/GenBank/DDBJ whole genome shotgun (WGS) entry which is preliminary data.</text>
</comment>
<name>A0ABW1JL11_9NOCA</name>
<gene>
    <name evidence="2" type="ORF">ACFP3H_00750</name>
</gene>
<protein>
    <submittedName>
        <fullName evidence="2">Uncharacterized protein</fullName>
    </submittedName>
</protein>
<evidence type="ECO:0000256" key="1">
    <source>
        <dbReference type="SAM" id="SignalP"/>
    </source>
</evidence>
<evidence type="ECO:0000313" key="2">
    <source>
        <dbReference type="EMBL" id="MFC6009571.1"/>
    </source>
</evidence>